<keyword evidence="5" id="KW-0560">Oxidoreductase</keyword>
<reference evidence="8 9" key="1">
    <citation type="submission" date="2018-03" db="EMBL/GenBank/DDBJ databases">
        <title>Bioinformatic expansion and discovery of thiopeptide antibiotics.</title>
        <authorList>
            <person name="Schwalen C.J."/>
            <person name="Hudson G.A."/>
            <person name="Mitchell D.A."/>
        </authorList>
    </citation>
    <scope>NUCLEOTIDE SEQUENCE [LARGE SCALE GENOMIC DNA]</scope>
    <source>
        <strain evidence="8 9">ATCC 21389</strain>
    </source>
</reference>
<keyword evidence="4" id="KW-0274">FAD</keyword>
<evidence type="ECO:0000259" key="7">
    <source>
        <dbReference type="PROSITE" id="PS51387"/>
    </source>
</evidence>
<gene>
    <name evidence="8" type="ORF">C7C46_13285</name>
</gene>
<dbReference type="InterPro" id="IPR016167">
    <property type="entry name" value="FAD-bd_PCMH_sub1"/>
</dbReference>
<dbReference type="Gene3D" id="3.30.465.10">
    <property type="match status" value="1"/>
</dbReference>
<dbReference type="EMBL" id="PYBW01000040">
    <property type="protein sequence ID" value="PYC80254.1"/>
    <property type="molecule type" value="Genomic_DNA"/>
</dbReference>
<dbReference type="InterPro" id="IPR006094">
    <property type="entry name" value="Oxid_FAD_bind_N"/>
</dbReference>
<dbReference type="InterPro" id="IPR006093">
    <property type="entry name" value="Oxy_OxRdtase_FAD_BS"/>
</dbReference>
<comment type="cofactor">
    <cofactor evidence="1">
        <name>FAD</name>
        <dbReference type="ChEBI" id="CHEBI:57692"/>
    </cofactor>
</comment>
<dbReference type="GO" id="GO:0071949">
    <property type="term" value="F:FAD binding"/>
    <property type="evidence" value="ECO:0007669"/>
    <property type="project" value="InterPro"/>
</dbReference>
<dbReference type="InterPro" id="IPR012951">
    <property type="entry name" value="BBE"/>
</dbReference>
<organism evidence="8 9">
    <name type="scientific">Streptomyces tateyamensis</name>
    <dbReference type="NCBI Taxonomy" id="565073"/>
    <lineage>
        <taxon>Bacteria</taxon>
        <taxon>Bacillati</taxon>
        <taxon>Actinomycetota</taxon>
        <taxon>Actinomycetes</taxon>
        <taxon>Kitasatosporales</taxon>
        <taxon>Streptomycetaceae</taxon>
        <taxon>Streptomyces</taxon>
    </lineage>
</organism>
<dbReference type="InterPro" id="IPR016169">
    <property type="entry name" value="FAD-bd_PCMH_sub2"/>
</dbReference>
<evidence type="ECO:0000256" key="3">
    <source>
        <dbReference type="ARBA" id="ARBA00022630"/>
    </source>
</evidence>
<evidence type="ECO:0000256" key="1">
    <source>
        <dbReference type="ARBA" id="ARBA00001974"/>
    </source>
</evidence>
<dbReference type="PROSITE" id="PS00862">
    <property type="entry name" value="OX2_COVAL_FAD"/>
    <property type="match status" value="1"/>
</dbReference>
<feature type="compositionally biased region" description="Basic residues" evidence="6">
    <location>
        <begin position="1"/>
        <end position="13"/>
    </location>
</feature>
<evidence type="ECO:0000256" key="4">
    <source>
        <dbReference type="ARBA" id="ARBA00022827"/>
    </source>
</evidence>
<evidence type="ECO:0000313" key="9">
    <source>
        <dbReference type="Proteomes" id="UP000248039"/>
    </source>
</evidence>
<comment type="caution">
    <text evidence="8">The sequence shown here is derived from an EMBL/GenBank/DDBJ whole genome shotgun (WGS) entry which is preliminary data.</text>
</comment>
<evidence type="ECO:0000256" key="2">
    <source>
        <dbReference type="ARBA" id="ARBA00005466"/>
    </source>
</evidence>
<sequence length="531" mass="55322">MTQHRSAHHRPDHHRPEPDRPELRRPELRRPELRRPGLHRRGFLAGLGAGAVTLASANQVSAFPARPRGRGAMPPDWQALRAVLGDRLVLPGDPGYPIARLGFNELNDGQLPAAIAKCACPDEVRACLDVARGHGIPIAARSGGHSYLGYSIPAGGLVIDLRAMARVVVNPDGTAEVGAGARLIDVYAGLAAQGRLLPAGSCPTVGVSGLTLGGGIGVLARKYGLTCDRLAAAELVLADSGLCTASPTEEPDLHWALRGGGGGNFGIVTRFSFDTAPAPGLTVFVLGFPATATTEVLGAWQPWVAGAPFELWASCQVSGGTPPSCRIVGCWVGDPDEANAQLDRLVRAVGTAPATRTVAAKDYLDAMKFMAGCAKDTIAQCHPTWEGGRLGRTGFVAVSRMLGPTPLDPAAVTELMTGRSGVDLLLDSLGGAVGEPAPDATAFPHRDSLASAQVYVSATPATEQQARTTADAVRDGLAGLGARGAYVNYIDATLPDWGRAYYGANLPRLQAVARRYDPDGVFAFPQSVTAA</sequence>
<dbReference type="InterPro" id="IPR036318">
    <property type="entry name" value="FAD-bd_PCMH-like_sf"/>
</dbReference>
<dbReference type="PROSITE" id="PS51387">
    <property type="entry name" value="FAD_PCMH"/>
    <property type="match status" value="1"/>
</dbReference>
<dbReference type="Gene3D" id="3.30.43.10">
    <property type="entry name" value="Uridine Diphospho-n-acetylenolpyruvylglucosamine Reductase, domain 2"/>
    <property type="match status" value="1"/>
</dbReference>
<proteinExistence type="inferred from homology"/>
<dbReference type="AlphaFoldDB" id="A0A2V4NUA5"/>
<dbReference type="InterPro" id="IPR006311">
    <property type="entry name" value="TAT_signal"/>
</dbReference>
<dbReference type="PROSITE" id="PS51318">
    <property type="entry name" value="TAT"/>
    <property type="match status" value="1"/>
</dbReference>
<feature type="compositionally biased region" description="Basic and acidic residues" evidence="6">
    <location>
        <begin position="14"/>
        <end position="35"/>
    </location>
</feature>
<dbReference type="SUPFAM" id="SSF56176">
    <property type="entry name" value="FAD-binding/transporter-associated domain-like"/>
    <property type="match status" value="1"/>
</dbReference>
<evidence type="ECO:0000256" key="6">
    <source>
        <dbReference type="SAM" id="MobiDB-lite"/>
    </source>
</evidence>
<dbReference type="InterPro" id="IPR016166">
    <property type="entry name" value="FAD-bd_PCMH"/>
</dbReference>
<accession>A0A2V4NUA5</accession>
<keyword evidence="3" id="KW-0285">Flavoprotein</keyword>
<feature type="region of interest" description="Disordered" evidence="6">
    <location>
        <begin position="1"/>
        <end position="35"/>
    </location>
</feature>
<dbReference type="RefSeq" id="WP_110669119.1">
    <property type="nucleotide sequence ID" value="NZ_PYBW01000040.1"/>
</dbReference>
<dbReference type="InterPro" id="IPR050416">
    <property type="entry name" value="FAD-linked_Oxidoreductase"/>
</dbReference>
<protein>
    <submittedName>
        <fullName evidence="8">FAD-binding dehydrogenase</fullName>
    </submittedName>
</protein>
<name>A0A2V4NUA5_9ACTN</name>
<keyword evidence="9" id="KW-1185">Reference proteome</keyword>
<comment type="similarity">
    <text evidence="2">Belongs to the oxygen-dependent FAD-linked oxidoreductase family.</text>
</comment>
<evidence type="ECO:0000313" key="8">
    <source>
        <dbReference type="EMBL" id="PYC80254.1"/>
    </source>
</evidence>
<dbReference type="OrthoDB" id="545125at2"/>
<dbReference type="Pfam" id="PF01565">
    <property type="entry name" value="FAD_binding_4"/>
    <property type="match status" value="1"/>
</dbReference>
<evidence type="ECO:0000256" key="5">
    <source>
        <dbReference type="ARBA" id="ARBA00023002"/>
    </source>
</evidence>
<dbReference type="PANTHER" id="PTHR42973">
    <property type="entry name" value="BINDING OXIDOREDUCTASE, PUTATIVE (AFU_ORTHOLOGUE AFUA_1G17690)-RELATED"/>
    <property type="match status" value="1"/>
</dbReference>
<dbReference type="PANTHER" id="PTHR42973:SF39">
    <property type="entry name" value="FAD-BINDING PCMH-TYPE DOMAIN-CONTAINING PROTEIN"/>
    <property type="match status" value="1"/>
</dbReference>
<dbReference type="Proteomes" id="UP000248039">
    <property type="component" value="Unassembled WGS sequence"/>
</dbReference>
<dbReference type="GO" id="GO:0016491">
    <property type="term" value="F:oxidoreductase activity"/>
    <property type="evidence" value="ECO:0007669"/>
    <property type="project" value="UniProtKB-KW"/>
</dbReference>
<feature type="domain" description="FAD-binding PCMH-type" evidence="7">
    <location>
        <begin position="108"/>
        <end position="278"/>
    </location>
</feature>
<dbReference type="Gene3D" id="3.40.462.20">
    <property type="match status" value="1"/>
</dbReference>
<dbReference type="Pfam" id="PF08031">
    <property type="entry name" value="BBE"/>
    <property type="match status" value="1"/>
</dbReference>